<evidence type="ECO:0000313" key="6">
    <source>
        <dbReference type="Proteomes" id="UP000324896"/>
    </source>
</evidence>
<protein>
    <submittedName>
        <fullName evidence="2">Uncharacterized protein</fullName>
    </submittedName>
</protein>
<accession>A0A1G6M2M7</accession>
<dbReference type="EMBL" id="QICM01000008">
    <property type="protein sequence ID" value="PXV67276.1"/>
    <property type="molecule type" value="Genomic_DNA"/>
</dbReference>
<name>A0A1G6M2M7_9FIRM</name>
<reference evidence="2 6" key="2">
    <citation type="submission" date="2016-10" db="EMBL/GenBank/DDBJ databases">
        <authorList>
            <person name="Varghese N."/>
            <person name="Submissions S."/>
        </authorList>
    </citation>
    <scope>NUCLEOTIDE SEQUENCE [LARGE SCALE GENOMIC DNA]</scope>
    <source>
        <strain evidence="2 6">WG10</strain>
    </source>
</reference>
<dbReference type="RefSeq" id="WP_089716215.1">
    <property type="nucleotide sequence ID" value="NZ_FMYT01000007.1"/>
</dbReference>
<dbReference type="EMBL" id="FMYT01000007">
    <property type="protein sequence ID" value="SDC49235.1"/>
    <property type="molecule type" value="Genomic_DNA"/>
</dbReference>
<dbReference type="AlphaFoldDB" id="A0A1G6M2M7"/>
<sequence length="194" mass="22440">MKSAYEKAMERADEVYGAKADDVNSLEIRENLKEIMAPFFKEEMDAEALWHELKDKDEAYLKEAQLMLIESIGLRNSSEQIKRRKEAVVAVESLKESGNSTFFEKQFTQAQSLQQQYQTQKKQLDEQVKQHLEQAQSQGQGQNPLAAAQNRNVDSQNGMNAQMRQQLAQKVSEFQEGYNKRFNQLIEKMKAEIE</sequence>
<evidence type="ECO:0000313" key="4">
    <source>
        <dbReference type="Proteomes" id="UP000198945"/>
    </source>
</evidence>
<dbReference type="Proteomes" id="UP000198945">
    <property type="component" value="Unassembled WGS sequence"/>
</dbReference>
<evidence type="ECO:0000313" key="1">
    <source>
        <dbReference type="EMBL" id="PXV67276.1"/>
    </source>
</evidence>
<dbReference type="Proteomes" id="UP000247389">
    <property type="component" value="Unassembled WGS sequence"/>
</dbReference>
<organism evidence="2 6">
    <name type="scientific">Halanaerobium congolense</name>
    <dbReference type="NCBI Taxonomy" id="54121"/>
    <lineage>
        <taxon>Bacteria</taxon>
        <taxon>Bacillati</taxon>
        <taxon>Bacillota</taxon>
        <taxon>Clostridia</taxon>
        <taxon>Halanaerobiales</taxon>
        <taxon>Halanaerobiaceae</taxon>
        <taxon>Halanaerobium</taxon>
    </lineage>
</organism>
<evidence type="ECO:0000313" key="2">
    <source>
        <dbReference type="EMBL" id="SDC49235.1"/>
    </source>
</evidence>
<dbReference type="EMBL" id="FNEH01000002">
    <property type="protein sequence ID" value="SDI16466.1"/>
    <property type="molecule type" value="Genomic_DNA"/>
</dbReference>
<evidence type="ECO:0000313" key="3">
    <source>
        <dbReference type="EMBL" id="SDI16466.1"/>
    </source>
</evidence>
<reference evidence="1 5" key="3">
    <citation type="submission" date="2018-04" db="EMBL/GenBank/DDBJ databases">
        <title>Subsurface microbial communities from deep shales in Ohio and West Virginia, USA.</title>
        <authorList>
            <person name="Wrighton K."/>
        </authorList>
    </citation>
    <scope>NUCLEOTIDE SEQUENCE [LARGE SCALE GENOMIC DNA]</scope>
    <source>
        <strain evidence="1 5">MSL28</strain>
    </source>
</reference>
<dbReference type="Proteomes" id="UP000324896">
    <property type="component" value="Unassembled WGS sequence"/>
</dbReference>
<reference evidence="3 4" key="1">
    <citation type="submission" date="2016-10" db="EMBL/GenBank/DDBJ databases">
        <authorList>
            <person name="de Groot N.N."/>
        </authorList>
    </citation>
    <scope>NUCLEOTIDE SEQUENCE [LARGE SCALE GENOMIC DNA]</scope>
    <source>
        <strain evidence="3 4">WG7</strain>
    </source>
</reference>
<gene>
    <name evidence="1" type="ORF">C8C78_10821</name>
    <name evidence="2" type="ORF">SAMN04488597_10762</name>
    <name evidence="3" type="ORF">SAMN04515654_102127</name>
</gene>
<evidence type="ECO:0000313" key="5">
    <source>
        <dbReference type="Proteomes" id="UP000247389"/>
    </source>
</evidence>
<proteinExistence type="predicted"/>